<dbReference type="InterPro" id="IPR013094">
    <property type="entry name" value="AB_hydrolase_3"/>
</dbReference>
<dbReference type="InterPro" id="IPR002168">
    <property type="entry name" value="Lipase_GDXG_HIS_AS"/>
</dbReference>
<dbReference type="SUPFAM" id="SSF53474">
    <property type="entry name" value="alpha/beta-Hydrolases"/>
    <property type="match status" value="1"/>
</dbReference>
<dbReference type="NCBIfam" id="NF007547">
    <property type="entry name" value="PRK10162.1"/>
    <property type="match status" value="1"/>
</dbReference>
<name>A0A6N2U873_9ACTO</name>
<dbReference type="PANTHER" id="PTHR48081:SF8">
    <property type="entry name" value="ALPHA_BETA HYDROLASE FOLD-3 DOMAIN-CONTAINING PROTEIN-RELATED"/>
    <property type="match status" value="1"/>
</dbReference>
<organism evidence="4">
    <name type="scientific">Schaalia odontolytica</name>
    <dbReference type="NCBI Taxonomy" id="1660"/>
    <lineage>
        <taxon>Bacteria</taxon>
        <taxon>Bacillati</taxon>
        <taxon>Actinomycetota</taxon>
        <taxon>Actinomycetes</taxon>
        <taxon>Actinomycetales</taxon>
        <taxon>Actinomycetaceae</taxon>
        <taxon>Schaalia</taxon>
    </lineage>
</organism>
<evidence type="ECO:0000313" key="4">
    <source>
        <dbReference type="EMBL" id="VYT13687.1"/>
    </source>
</evidence>
<dbReference type="PANTHER" id="PTHR48081">
    <property type="entry name" value="AB HYDROLASE SUPERFAMILY PROTEIN C4A8.06C"/>
    <property type="match status" value="1"/>
</dbReference>
<dbReference type="Gene3D" id="3.40.50.1820">
    <property type="entry name" value="alpha/beta hydrolase"/>
    <property type="match status" value="1"/>
</dbReference>
<feature type="domain" description="Alpha/beta hydrolase fold-3" evidence="3">
    <location>
        <begin position="94"/>
        <end position="301"/>
    </location>
</feature>
<dbReference type="InterPro" id="IPR050300">
    <property type="entry name" value="GDXG_lipolytic_enzyme"/>
</dbReference>
<accession>A0A6N2U873</accession>
<dbReference type="PROSITE" id="PS01173">
    <property type="entry name" value="LIPASE_GDXG_HIS"/>
    <property type="match status" value="1"/>
</dbReference>
<dbReference type="EC" id="3.1.1.-" evidence="4"/>
<sequence>MAHKLDVPSMWSEQMGAVVAKQNELAKDAYSTDQSIEEMRQAYRSERRFWNEGGPHVESAEDRMVPTRHGSIPVRRYVPQASGEENNESARPLIVYVHGGGWLIGDVDTHDRITRTIASLTGAIVVSVGYTLSPEAQYPQPIEEISDVTDYIVQHAQEWGIDPQDVSFSGDSAGANMAFGALLYLRDHDKAVNARSMLLFYGAYGLRDSRSMRLLGGPWDGLTEADYEYYLKAYLGDLEKIREPYVNILDNDLSKAVPPCFIVAAGLDPLKDDSEALHELLDIAGVDNEFVVYPKVIHAFLHHSRMLDDTMDAMRRAAEFFRSHKI</sequence>
<comment type="similarity">
    <text evidence="1">Belongs to the 'GDXG' lipolytic enzyme family.</text>
</comment>
<dbReference type="InterPro" id="IPR029058">
    <property type="entry name" value="AB_hydrolase_fold"/>
</dbReference>
<dbReference type="GO" id="GO:0016787">
    <property type="term" value="F:hydrolase activity"/>
    <property type="evidence" value="ECO:0007669"/>
    <property type="project" value="UniProtKB-KW"/>
</dbReference>
<dbReference type="AlphaFoldDB" id="A0A6N2U873"/>
<protein>
    <submittedName>
        <fullName evidence="4">Acetyl esterase</fullName>
        <ecNumber evidence="4">3.1.1.-</ecNumber>
    </submittedName>
</protein>
<evidence type="ECO:0000256" key="2">
    <source>
        <dbReference type="ARBA" id="ARBA00022801"/>
    </source>
</evidence>
<dbReference type="EMBL" id="CACRSM010000003">
    <property type="protein sequence ID" value="VYT13687.1"/>
    <property type="molecule type" value="Genomic_DNA"/>
</dbReference>
<evidence type="ECO:0000259" key="3">
    <source>
        <dbReference type="Pfam" id="PF07859"/>
    </source>
</evidence>
<dbReference type="Pfam" id="PF07859">
    <property type="entry name" value="Abhydrolase_3"/>
    <property type="match status" value="1"/>
</dbReference>
<gene>
    <name evidence="4" type="primary">aes</name>
    <name evidence="4" type="ORF">AOLFYP35_01680</name>
</gene>
<keyword evidence="2 4" id="KW-0378">Hydrolase</keyword>
<reference evidence="4" key="1">
    <citation type="submission" date="2019-11" db="EMBL/GenBank/DDBJ databases">
        <authorList>
            <person name="Feng L."/>
        </authorList>
    </citation>
    <scope>NUCLEOTIDE SEQUENCE</scope>
    <source>
        <strain evidence="4">AodontolyticusLFYP35</strain>
    </source>
</reference>
<evidence type="ECO:0000256" key="1">
    <source>
        <dbReference type="ARBA" id="ARBA00010515"/>
    </source>
</evidence>
<proteinExistence type="inferred from homology"/>